<dbReference type="RefSeq" id="WP_155113574.1">
    <property type="nucleotide sequence ID" value="NZ_WMIB01000022.1"/>
</dbReference>
<keyword evidence="2" id="KW-0378">Hydrolase</keyword>
<dbReference type="SUPFAM" id="SSF55608">
    <property type="entry name" value="Homing endonucleases"/>
    <property type="match status" value="1"/>
</dbReference>
<comment type="caution">
    <text evidence="2">The sequence shown here is derived from an EMBL/GenBank/DDBJ whole genome shotgun (WGS) entry which is preliminary data.</text>
</comment>
<reference evidence="2 3" key="1">
    <citation type="journal article" date="2017" name="Int. J. Syst. Evol. Microbiol.">
        <title>Bacillus mangrovi sp. nov., isolated from a sediment sample from a mangrove forest.</title>
        <authorList>
            <person name="Gupta V."/>
            <person name="Singh P.K."/>
            <person name="Korpole S."/>
            <person name="Tanuku N.R.S."/>
            <person name="Pinnaka A.K."/>
        </authorList>
    </citation>
    <scope>NUCLEOTIDE SEQUENCE [LARGE SCALE GENOMIC DNA]</scope>
    <source>
        <strain evidence="2 3">KCTC 33872</strain>
    </source>
</reference>
<dbReference type="OrthoDB" id="2351986at2"/>
<dbReference type="InterPro" id="IPR027434">
    <property type="entry name" value="Homing_endonucl"/>
</dbReference>
<proteinExistence type="predicted"/>
<dbReference type="GO" id="GO:0004519">
    <property type="term" value="F:endonuclease activity"/>
    <property type="evidence" value="ECO:0007669"/>
    <property type="project" value="UniProtKB-KW"/>
</dbReference>
<evidence type="ECO:0000259" key="1">
    <source>
        <dbReference type="Pfam" id="PF03161"/>
    </source>
</evidence>
<accession>A0A7X2V6C5</accession>
<dbReference type="Gene3D" id="3.10.28.10">
    <property type="entry name" value="Homing endonucleases"/>
    <property type="match status" value="2"/>
</dbReference>
<organism evidence="2 3">
    <name type="scientific">Metabacillus mangrovi</name>
    <dbReference type="NCBI Taxonomy" id="1491830"/>
    <lineage>
        <taxon>Bacteria</taxon>
        <taxon>Bacillati</taxon>
        <taxon>Bacillota</taxon>
        <taxon>Bacilli</taxon>
        <taxon>Bacillales</taxon>
        <taxon>Bacillaceae</taxon>
        <taxon>Metabacillus</taxon>
    </lineage>
</organism>
<sequence length="290" mass="34630">MITFGSLTTYQQNVLLASILGDGEITKLYKNSRRINRSYREHYSKEQEDYRMWKCAVLPELLYKRQKGNYIVSKSLEMFNYLSDHFYPENTDKRIPVQLLRYISHPIFIAVLYLDDGSLCISRRINHHKKKITLSPVIALYLQCFEEEELILLKKHIKEIFDYDLVLSKRKDGKGTILKLQKTAEVYQFLKLIGTEINLESMRYKFDWEYRFIKERQRYRSLYPDYEVTSAHSNNFRPYTANEIETMMALKQKGETDAKIAQTLDRSYWSVVYKLAELRKAKRRPPKKPS</sequence>
<dbReference type="AlphaFoldDB" id="A0A7X2V6C5"/>
<feature type="domain" description="Homing endonuclease LAGLIDADG" evidence="1">
    <location>
        <begin position="14"/>
        <end position="182"/>
    </location>
</feature>
<keyword evidence="3" id="KW-1185">Reference proteome</keyword>
<dbReference type="InterPro" id="IPR004860">
    <property type="entry name" value="LAGLIDADG_dom"/>
</dbReference>
<keyword evidence="2" id="KW-0540">Nuclease</keyword>
<protein>
    <submittedName>
        <fullName evidence="2">DNA endonuclease</fullName>
    </submittedName>
</protein>
<evidence type="ECO:0000313" key="3">
    <source>
        <dbReference type="Proteomes" id="UP000434639"/>
    </source>
</evidence>
<evidence type="ECO:0000313" key="2">
    <source>
        <dbReference type="EMBL" id="MTH55064.1"/>
    </source>
</evidence>
<dbReference type="EMBL" id="WMIB01000022">
    <property type="protein sequence ID" value="MTH55064.1"/>
    <property type="molecule type" value="Genomic_DNA"/>
</dbReference>
<dbReference type="Pfam" id="PF03161">
    <property type="entry name" value="LAGLIDADG_2"/>
    <property type="match status" value="1"/>
</dbReference>
<keyword evidence="2" id="KW-0255">Endonuclease</keyword>
<gene>
    <name evidence="2" type="ORF">GKZ89_16795</name>
</gene>
<dbReference type="Proteomes" id="UP000434639">
    <property type="component" value="Unassembled WGS sequence"/>
</dbReference>
<name>A0A7X2V6C5_9BACI</name>